<dbReference type="GO" id="GO:0003700">
    <property type="term" value="F:DNA-binding transcription factor activity"/>
    <property type="evidence" value="ECO:0007669"/>
    <property type="project" value="InterPro"/>
</dbReference>
<gene>
    <name evidence="5" type="ORF">GB2207_09861</name>
</gene>
<keyword evidence="1" id="KW-0805">Transcription regulation</keyword>
<evidence type="ECO:0000313" key="5">
    <source>
        <dbReference type="EMBL" id="EAS48107.1"/>
    </source>
</evidence>
<dbReference type="InterPro" id="IPR051011">
    <property type="entry name" value="Metal_resp_trans_reg"/>
</dbReference>
<dbReference type="NCBIfam" id="NF033788">
    <property type="entry name" value="HTH_metalloreg"/>
    <property type="match status" value="1"/>
</dbReference>
<evidence type="ECO:0000259" key="4">
    <source>
        <dbReference type="PROSITE" id="PS50987"/>
    </source>
</evidence>
<keyword evidence="2" id="KW-0238">DNA-binding</keyword>
<feature type="domain" description="HTH arsR-type" evidence="4">
    <location>
        <begin position="23"/>
        <end position="119"/>
    </location>
</feature>
<dbReference type="AlphaFoldDB" id="Q1YUF1"/>
<protein>
    <submittedName>
        <fullName evidence="5">Putative transcription regulator protein</fullName>
    </submittedName>
</protein>
<accession>Q1YUF1</accession>
<dbReference type="Gene3D" id="1.10.10.10">
    <property type="entry name" value="Winged helix-like DNA-binding domain superfamily/Winged helix DNA-binding domain"/>
    <property type="match status" value="1"/>
</dbReference>
<dbReference type="SUPFAM" id="SSF46785">
    <property type="entry name" value="Winged helix' DNA-binding domain"/>
    <property type="match status" value="1"/>
</dbReference>
<dbReference type="GO" id="GO:0003677">
    <property type="term" value="F:DNA binding"/>
    <property type="evidence" value="ECO:0007669"/>
    <property type="project" value="UniProtKB-KW"/>
</dbReference>
<evidence type="ECO:0000256" key="1">
    <source>
        <dbReference type="ARBA" id="ARBA00023015"/>
    </source>
</evidence>
<comment type="caution">
    <text evidence="5">The sequence shown here is derived from an EMBL/GenBank/DDBJ whole genome shotgun (WGS) entry which is preliminary data.</text>
</comment>
<dbReference type="eggNOG" id="COG0640">
    <property type="taxonomic scope" value="Bacteria"/>
</dbReference>
<dbReference type="InterPro" id="IPR001845">
    <property type="entry name" value="HTH_ArsR_DNA-bd_dom"/>
</dbReference>
<organism evidence="5 6">
    <name type="scientific">gamma proteobacterium HTCC2207</name>
    <dbReference type="NCBI Taxonomy" id="314287"/>
    <lineage>
        <taxon>Bacteria</taxon>
        <taxon>Pseudomonadati</taxon>
        <taxon>Pseudomonadota</taxon>
        <taxon>Gammaproteobacteria</taxon>
        <taxon>Cellvibrionales</taxon>
        <taxon>Porticoccaceae</taxon>
        <taxon>SAR92 clade</taxon>
    </lineage>
</organism>
<dbReference type="STRING" id="314287.GB2207_09861"/>
<dbReference type="Pfam" id="PF01022">
    <property type="entry name" value="HTH_5"/>
    <property type="match status" value="1"/>
</dbReference>
<evidence type="ECO:0000256" key="3">
    <source>
        <dbReference type="ARBA" id="ARBA00023163"/>
    </source>
</evidence>
<keyword evidence="3" id="KW-0804">Transcription</keyword>
<dbReference type="InterPro" id="IPR036390">
    <property type="entry name" value="WH_DNA-bd_sf"/>
</dbReference>
<dbReference type="EMBL" id="AAPI01000001">
    <property type="protein sequence ID" value="EAS48107.1"/>
    <property type="molecule type" value="Genomic_DNA"/>
</dbReference>
<dbReference type="SMART" id="SM00418">
    <property type="entry name" value="HTH_ARSR"/>
    <property type="match status" value="1"/>
</dbReference>
<dbReference type="Proteomes" id="UP000005555">
    <property type="component" value="Unassembled WGS sequence"/>
</dbReference>
<name>Q1YUF1_9GAMM</name>
<dbReference type="HOGENOM" id="CLU_097806_6_4_6"/>
<proteinExistence type="predicted"/>
<dbReference type="CDD" id="cd00090">
    <property type="entry name" value="HTH_ARSR"/>
    <property type="match status" value="1"/>
</dbReference>
<reference evidence="5 6" key="1">
    <citation type="submission" date="2006-03" db="EMBL/GenBank/DDBJ databases">
        <authorList>
            <person name="Giovannoni S.J."/>
            <person name="Cho J.-C."/>
            <person name="Ferriera S."/>
            <person name="Johnson J."/>
            <person name="Kravitz S."/>
            <person name="Halpern A."/>
            <person name="Remington K."/>
            <person name="Beeson K."/>
            <person name="Tran B."/>
            <person name="Rogers Y.-H."/>
            <person name="Friedman R."/>
            <person name="Venter J.C."/>
        </authorList>
    </citation>
    <scope>NUCLEOTIDE SEQUENCE [LARGE SCALE GENOMIC DNA]</scope>
    <source>
        <strain evidence="5 6">HTCC2207</strain>
    </source>
</reference>
<dbReference type="InterPro" id="IPR036388">
    <property type="entry name" value="WH-like_DNA-bd_sf"/>
</dbReference>
<evidence type="ECO:0000256" key="2">
    <source>
        <dbReference type="ARBA" id="ARBA00023125"/>
    </source>
</evidence>
<sequence>MIERTHQLDSPAQAPELQGLQGLQELQKHSAEAAGLLKQLGNQNRLMILCSLINGELSVTELNQITSLSQSALSQHLASLRKAELVQTRREAQTIFYRLRGDEAIQVITVLKSIYCPTL</sequence>
<dbReference type="PROSITE" id="PS50987">
    <property type="entry name" value="HTH_ARSR_2"/>
    <property type="match status" value="1"/>
</dbReference>
<dbReference type="PANTHER" id="PTHR43132:SF2">
    <property type="entry name" value="ARSENICAL RESISTANCE OPERON REPRESSOR ARSR-RELATED"/>
    <property type="match status" value="1"/>
</dbReference>
<keyword evidence="6" id="KW-1185">Reference proteome</keyword>
<dbReference type="InterPro" id="IPR011991">
    <property type="entry name" value="ArsR-like_HTH"/>
</dbReference>
<dbReference type="PANTHER" id="PTHR43132">
    <property type="entry name" value="ARSENICAL RESISTANCE OPERON REPRESSOR ARSR-RELATED"/>
    <property type="match status" value="1"/>
</dbReference>
<evidence type="ECO:0000313" key="6">
    <source>
        <dbReference type="Proteomes" id="UP000005555"/>
    </source>
</evidence>
<dbReference type="PRINTS" id="PR00778">
    <property type="entry name" value="HTHARSR"/>
</dbReference>